<feature type="coiled-coil region" evidence="1">
    <location>
        <begin position="233"/>
        <end position="281"/>
    </location>
</feature>
<accession>A0A845QM09</accession>
<keyword evidence="1" id="KW-0175">Coiled coil</keyword>
<sequence>MTKKKTPSALCNPVMFSTVMKDEELFRGLLARILPEKRVRRLHLHDYEDEIQIFSAETILHTEHSIMINPYAKSVRFDVLFEDDDTWFDVECQAADTKELPQRSRYYHAVAAVDSLARGQEYRELRPGYVIFICLFDLLGQDEPIYSFQMIDDKNHLHLDDGQVTIFLNSKCSKDDIPCQLKNLFQYLEEDIVPKSDSWLLRLQSAVKTMENEKEVRSRMTLYDEWVRTATAFEKCKQMLEESEKALQVVEAKRQQAEVEKKQAEAEKMQAESEKKLIEYLLNQDRIEDLRKALKDPVYKEQLFEELNN</sequence>
<evidence type="ECO:0000313" key="3">
    <source>
        <dbReference type="Proteomes" id="UP000446866"/>
    </source>
</evidence>
<proteinExistence type="predicted"/>
<name>A0A845QM09_9FIRM</name>
<evidence type="ECO:0000313" key="2">
    <source>
        <dbReference type="EMBL" id="NBH62101.1"/>
    </source>
</evidence>
<organism evidence="2 3">
    <name type="scientific">Anaerotruncus colihominis</name>
    <dbReference type="NCBI Taxonomy" id="169435"/>
    <lineage>
        <taxon>Bacteria</taxon>
        <taxon>Bacillati</taxon>
        <taxon>Bacillota</taxon>
        <taxon>Clostridia</taxon>
        <taxon>Eubacteriales</taxon>
        <taxon>Oscillospiraceae</taxon>
        <taxon>Anaerotruncus</taxon>
    </lineage>
</organism>
<comment type="caution">
    <text evidence="2">The sequence shown here is derived from an EMBL/GenBank/DDBJ whole genome shotgun (WGS) entry which is preliminary data.</text>
</comment>
<dbReference type="EMBL" id="QXWK01000019">
    <property type="protein sequence ID" value="NBH62101.1"/>
    <property type="molecule type" value="Genomic_DNA"/>
</dbReference>
<dbReference type="AlphaFoldDB" id="A0A845QM09"/>
<keyword evidence="3" id="KW-1185">Reference proteome</keyword>
<dbReference type="RefSeq" id="WP_160202388.1">
    <property type="nucleotide sequence ID" value="NZ_QXWK01000019.1"/>
</dbReference>
<dbReference type="InterPro" id="IPR010106">
    <property type="entry name" value="RpnA"/>
</dbReference>
<evidence type="ECO:0000256" key="1">
    <source>
        <dbReference type="SAM" id="Coils"/>
    </source>
</evidence>
<gene>
    <name evidence="2" type="ORF">D0435_10600</name>
</gene>
<dbReference type="Pfam" id="PF12784">
    <property type="entry name" value="PDDEXK_2"/>
    <property type="match status" value="1"/>
</dbReference>
<reference evidence="2 3" key="1">
    <citation type="submission" date="2018-08" db="EMBL/GenBank/DDBJ databases">
        <title>Murine metabolic-syndrome-specific gut microbial biobank.</title>
        <authorList>
            <person name="Liu C."/>
        </authorList>
    </citation>
    <scope>NUCLEOTIDE SEQUENCE [LARGE SCALE GENOMIC DNA]</scope>
    <source>
        <strain evidence="2 3">28</strain>
    </source>
</reference>
<dbReference type="NCBIfam" id="TIGR01784">
    <property type="entry name" value="T_den_put_tspse"/>
    <property type="match status" value="1"/>
</dbReference>
<dbReference type="Proteomes" id="UP000446866">
    <property type="component" value="Unassembled WGS sequence"/>
</dbReference>
<protein>
    <submittedName>
        <fullName evidence="2">Rpn family recombination-promoting nuclease/putative transposase</fullName>
    </submittedName>
</protein>